<proteinExistence type="predicted"/>
<protein>
    <submittedName>
        <fullName evidence="2">Uncharacterized protein</fullName>
    </submittedName>
</protein>
<gene>
    <name evidence="2" type="ORF">HII27_14990</name>
</gene>
<evidence type="ECO:0000313" key="2">
    <source>
        <dbReference type="EMBL" id="MBC1187019.1"/>
    </source>
</evidence>
<keyword evidence="1" id="KW-1133">Transmembrane helix</keyword>
<keyword evidence="1" id="KW-0812">Transmembrane</keyword>
<sequence length="289" mass="33913">MFIDSLVSKIKTKLWGYFLPRFTSKDCKDDRVYNYYGVYFSDVKQEKYQLVKLIGKSVVLEKWNAEQHAYVARLNIAVSDIEKMNVEIIHWKKYGPLRFDSIVLFAINYFTRIAYLKNLIIRTKNKLFVQLPQNREMTGLDRITLLKVLVSEYVRQSPEKTHTGVTGNEVIDLLYGTLWYHHIKNEDFRRKILLLLQSLVITGDVKLEEGKYLIQGQAISTIVAWESDERRDKQQLRIQKNINRLMLIITASTLMITLAILAQAGIVNLHNLWLHLTQLKPIRLLFKLL</sequence>
<keyword evidence="1" id="KW-0472">Membrane</keyword>
<dbReference type="Proteomes" id="UP000607331">
    <property type="component" value="Unassembled WGS sequence"/>
</dbReference>
<comment type="caution">
    <text evidence="2">The sequence shown here is derived from an EMBL/GenBank/DDBJ whole genome shotgun (WGS) entry which is preliminary data.</text>
</comment>
<feature type="transmembrane region" description="Helical" evidence="1">
    <location>
        <begin position="245"/>
        <end position="266"/>
    </location>
</feature>
<evidence type="ECO:0000256" key="1">
    <source>
        <dbReference type="SAM" id="Phobius"/>
    </source>
</evidence>
<reference evidence="2 3" key="1">
    <citation type="submission" date="2020-04" db="EMBL/GenBank/DDBJ databases">
        <title>The draft genome of Kluyvera sichuanensis strain SCKS090646.</title>
        <authorList>
            <person name="Wei L."/>
            <person name="Liu L."/>
            <person name="Feng Y."/>
            <person name="Zong Z."/>
        </authorList>
    </citation>
    <scope>NUCLEOTIDE SEQUENCE [LARGE SCALE GENOMIC DNA]</scope>
    <source>
        <strain evidence="2 3">090646</strain>
    </source>
</reference>
<accession>A0ABR6RV55</accession>
<organism evidence="2 3">
    <name type="scientific">Kluyvera sichuanensis</name>
    <dbReference type="NCBI Taxonomy" id="2725494"/>
    <lineage>
        <taxon>Bacteria</taxon>
        <taxon>Pseudomonadati</taxon>
        <taxon>Pseudomonadota</taxon>
        <taxon>Gammaproteobacteria</taxon>
        <taxon>Enterobacterales</taxon>
        <taxon>Enterobacteriaceae</taxon>
        <taxon>Kluyvera</taxon>
    </lineage>
</organism>
<dbReference type="EMBL" id="JABBJF010000014">
    <property type="protein sequence ID" value="MBC1187019.1"/>
    <property type="molecule type" value="Genomic_DNA"/>
</dbReference>
<dbReference type="RefSeq" id="WP_185668644.1">
    <property type="nucleotide sequence ID" value="NZ_JABBJF010000014.1"/>
</dbReference>
<name>A0ABR6RV55_9ENTR</name>
<evidence type="ECO:0000313" key="3">
    <source>
        <dbReference type="Proteomes" id="UP000607331"/>
    </source>
</evidence>
<keyword evidence="3" id="KW-1185">Reference proteome</keyword>